<dbReference type="EMBL" id="JANPWB010000014">
    <property type="protein sequence ID" value="KAJ1096711.1"/>
    <property type="molecule type" value="Genomic_DNA"/>
</dbReference>
<dbReference type="Gene3D" id="3.10.20.370">
    <property type="match status" value="1"/>
</dbReference>
<gene>
    <name evidence="2" type="ORF">NDU88_001843</name>
</gene>
<dbReference type="Pfam" id="PF17919">
    <property type="entry name" value="RT_RNaseH_2"/>
    <property type="match status" value="1"/>
</dbReference>
<dbReference type="InterPro" id="IPR051320">
    <property type="entry name" value="Viral_Replic_Matur_Polypro"/>
</dbReference>
<organism evidence="2 3">
    <name type="scientific">Pleurodeles waltl</name>
    <name type="common">Iberian ribbed newt</name>
    <dbReference type="NCBI Taxonomy" id="8319"/>
    <lineage>
        <taxon>Eukaryota</taxon>
        <taxon>Metazoa</taxon>
        <taxon>Chordata</taxon>
        <taxon>Craniata</taxon>
        <taxon>Vertebrata</taxon>
        <taxon>Euteleostomi</taxon>
        <taxon>Amphibia</taxon>
        <taxon>Batrachia</taxon>
        <taxon>Caudata</taxon>
        <taxon>Salamandroidea</taxon>
        <taxon>Salamandridae</taxon>
        <taxon>Pleurodelinae</taxon>
        <taxon>Pleurodeles</taxon>
    </lineage>
</organism>
<name>A0AAV7LYT3_PLEWA</name>
<dbReference type="InterPro" id="IPR041577">
    <property type="entry name" value="RT_RNaseH_2"/>
</dbReference>
<evidence type="ECO:0000313" key="3">
    <source>
        <dbReference type="Proteomes" id="UP001066276"/>
    </source>
</evidence>
<keyword evidence="3" id="KW-1185">Reference proteome</keyword>
<proteinExistence type="predicted"/>
<evidence type="ECO:0000259" key="1">
    <source>
        <dbReference type="Pfam" id="PF17919"/>
    </source>
</evidence>
<dbReference type="SUPFAM" id="SSF56672">
    <property type="entry name" value="DNA/RNA polymerases"/>
    <property type="match status" value="1"/>
</dbReference>
<dbReference type="PANTHER" id="PTHR33064">
    <property type="entry name" value="POL PROTEIN"/>
    <property type="match status" value="1"/>
</dbReference>
<evidence type="ECO:0000313" key="2">
    <source>
        <dbReference type="EMBL" id="KAJ1096711.1"/>
    </source>
</evidence>
<reference evidence="2" key="1">
    <citation type="journal article" date="2022" name="bioRxiv">
        <title>Sequencing and chromosome-scale assembly of the giantPleurodeles waltlgenome.</title>
        <authorList>
            <person name="Brown T."/>
            <person name="Elewa A."/>
            <person name="Iarovenko S."/>
            <person name="Subramanian E."/>
            <person name="Araus A.J."/>
            <person name="Petzold A."/>
            <person name="Susuki M."/>
            <person name="Suzuki K.-i.T."/>
            <person name="Hayashi T."/>
            <person name="Toyoda A."/>
            <person name="Oliveira C."/>
            <person name="Osipova E."/>
            <person name="Leigh N.D."/>
            <person name="Simon A."/>
            <person name="Yun M.H."/>
        </authorList>
    </citation>
    <scope>NUCLEOTIDE SEQUENCE</scope>
    <source>
        <strain evidence="2">20211129_DDA</strain>
        <tissue evidence="2">Liver</tissue>
    </source>
</reference>
<dbReference type="AlphaFoldDB" id="A0AAV7LYT3"/>
<dbReference type="InterPro" id="IPR043128">
    <property type="entry name" value="Rev_trsase/Diguanyl_cyclase"/>
</dbReference>
<dbReference type="InterPro" id="IPR043502">
    <property type="entry name" value="DNA/RNA_pol_sf"/>
</dbReference>
<dbReference type="PANTHER" id="PTHR33064:SF37">
    <property type="entry name" value="RIBONUCLEASE H"/>
    <property type="match status" value="1"/>
</dbReference>
<comment type="caution">
    <text evidence="2">The sequence shown here is derived from an EMBL/GenBank/DDBJ whole genome shotgun (WGS) entry which is preliminary data.</text>
</comment>
<accession>A0AAV7LYT3</accession>
<dbReference type="Gene3D" id="3.30.70.270">
    <property type="match status" value="1"/>
</dbReference>
<dbReference type="Proteomes" id="UP001066276">
    <property type="component" value="Chromosome 10"/>
</dbReference>
<sequence length="221" mass="24847">MVGYCRQWIPDFSVISRPLQKLTQKEVTDPIVLDQDEMKVFTELRESLCRAPVLGMPDYTKLFTLFCYERKACSLSVLTQVHGSAHRPVACFSATLDPVAAVLPGCLYAVATVGESLSQCEGVVKRYPLTAMVSHLIEILLTRAKTQYLTGARLTRYETSILGSLNVTLKRCTVLNLATLLLSENVEIEKEEHVEHDCLKVTELCKKLRPDIRDTLLEEND</sequence>
<protein>
    <recommendedName>
        <fullName evidence="1">Reverse transcriptase/retrotransposon-derived protein RNase H-like domain-containing protein</fullName>
    </recommendedName>
</protein>
<feature type="domain" description="Reverse transcriptase/retrotransposon-derived protein RNase H-like" evidence="1">
    <location>
        <begin position="35"/>
        <end position="99"/>
    </location>
</feature>